<accession>A0A845SVR3</accession>
<sequence>MPDYNLSSIAAVSASAELAHIRANQEPNQDSYNAAWLHGYADALTKAAESLEPQRELMEAIIGYMGERYDSAELYGILHDTLEMSDQEIRSLGFDLPQCREPDVGTPTKKQKGRKNIFYER</sequence>
<dbReference type="Proteomes" id="UP000462501">
    <property type="component" value="Unassembled WGS sequence"/>
</dbReference>
<protein>
    <submittedName>
        <fullName evidence="2">Uncharacterized protein</fullName>
    </submittedName>
</protein>
<comment type="caution">
    <text evidence="2">The sequence shown here is derived from an EMBL/GenBank/DDBJ whole genome shotgun (WGS) entry which is preliminary data.</text>
</comment>
<feature type="region of interest" description="Disordered" evidence="1">
    <location>
        <begin position="98"/>
        <end position="121"/>
    </location>
</feature>
<evidence type="ECO:0000313" key="3">
    <source>
        <dbReference type="Proteomes" id="UP000462501"/>
    </source>
</evidence>
<organism evidence="2 3">
    <name type="scientific">Anaerotruncus colihominis</name>
    <dbReference type="NCBI Taxonomy" id="169435"/>
    <lineage>
        <taxon>Bacteria</taxon>
        <taxon>Bacillati</taxon>
        <taxon>Bacillota</taxon>
        <taxon>Clostridia</taxon>
        <taxon>Eubacteriales</taxon>
        <taxon>Oscillospiraceae</taxon>
        <taxon>Anaerotruncus</taxon>
    </lineage>
</organism>
<gene>
    <name evidence="2" type="ORF">FMM72_06965</name>
</gene>
<dbReference type="AlphaFoldDB" id="A0A845SVR3"/>
<dbReference type="EMBL" id="VIQT01000009">
    <property type="protein sequence ID" value="NDO38998.1"/>
    <property type="molecule type" value="Genomic_DNA"/>
</dbReference>
<reference evidence="2 3" key="1">
    <citation type="submission" date="2019-06" db="EMBL/GenBank/DDBJ databases">
        <title>Draft genome sequences of 15 bacterial species constituting the stable defined intestinal microbiota of the GM15 gnotobiotic mouse model.</title>
        <authorList>
            <person name="Elie C."/>
            <person name="Mathieu A."/>
            <person name="Saliou A."/>
            <person name="Darnaud M."/>
            <person name="Leulier F."/>
            <person name="Tamellini A."/>
        </authorList>
    </citation>
    <scope>NUCLEOTIDE SEQUENCE [LARGE SCALE GENOMIC DNA]</scope>
    <source>
        <strain evidence="2 3">JM4-15</strain>
    </source>
</reference>
<evidence type="ECO:0000256" key="1">
    <source>
        <dbReference type="SAM" id="MobiDB-lite"/>
    </source>
</evidence>
<evidence type="ECO:0000313" key="2">
    <source>
        <dbReference type="EMBL" id="NDO38998.1"/>
    </source>
</evidence>
<dbReference type="RefSeq" id="WP_162220976.1">
    <property type="nucleotide sequence ID" value="NZ_JANJZM010000012.1"/>
</dbReference>
<name>A0A845SVR3_9FIRM</name>
<proteinExistence type="predicted"/>